<gene>
    <name evidence="1" type="ORF">IRJ16_07005</name>
</gene>
<accession>A0A929KX96</accession>
<name>A0A929KX96_9SPHI</name>
<evidence type="ECO:0000313" key="2">
    <source>
        <dbReference type="Proteomes" id="UP000622475"/>
    </source>
</evidence>
<dbReference type="AlphaFoldDB" id="A0A929KX96"/>
<dbReference type="Proteomes" id="UP000622475">
    <property type="component" value="Unassembled WGS sequence"/>
</dbReference>
<organism evidence="1 2">
    <name type="scientific">Mucilaginibacter myungsuensis</name>
    <dbReference type="NCBI Taxonomy" id="649104"/>
    <lineage>
        <taxon>Bacteria</taxon>
        <taxon>Pseudomonadati</taxon>
        <taxon>Bacteroidota</taxon>
        <taxon>Sphingobacteriia</taxon>
        <taxon>Sphingobacteriales</taxon>
        <taxon>Sphingobacteriaceae</taxon>
        <taxon>Mucilaginibacter</taxon>
    </lineage>
</organism>
<dbReference type="EMBL" id="JADFFL010000002">
    <property type="protein sequence ID" value="MBE9661628.1"/>
    <property type="molecule type" value="Genomic_DNA"/>
</dbReference>
<comment type="caution">
    <text evidence="1">The sequence shown here is derived from an EMBL/GenBank/DDBJ whole genome shotgun (WGS) entry which is preliminary data.</text>
</comment>
<sequence length="175" mass="18553">MTAKILAGGVSFIIVGKGDKKLVGPAITFPFPDSGYAVSPEGRVRPRFPILKDSVTIVGAIPQLKEMKVLNFAGITDSVLSIYNEYGIKAKLKYEGNALVCEMLIPRALLGLDDAATKFAYQIKLTGVKPPPASSGAPPPPMGVPAGRAPLMFNILDEINSVTYFSGEYGLAVKP</sequence>
<keyword evidence="2" id="KW-1185">Reference proteome</keyword>
<reference evidence="1" key="1">
    <citation type="submission" date="2020-10" db="EMBL/GenBank/DDBJ databases">
        <title>Mucilaginibacter mali sp. nov., isolated from rhizosphere soil of apple orchard.</title>
        <authorList>
            <person name="Lee J.-S."/>
            <person name="Kim H.S."/>
            <person name="Kim J.-S."/>
        </authorList>
    </citation>
    <scope>NUCLEOTIDE SEQUENCE</scope>
    <source>
        <strain evidence="1">KCTC 22746</strain>
    </source>
</reference>
<evidence type="ECO:0000313" key="1">
    <source>
        <dbReference type="EMBL" id="MBE9661628.1"/>
    </source>
</evidence>
<protein>
    <submittedName>
        <fullName evidence="1">Uncharacterized protein</fullName>
    </submittedName>
</protein>
<proteinExistence type="predicted"/>
<dbReference type="RefSeq" id="WP_194110809.1">
    <property type="nucleotide sequence ID" value="NZ_JADFFL010000002.1"/>
</dbReference>